<name>A0A392WJ96_9FABA</name>
<dbReference type="AlphaFoldDB" id="A0A392WJ96"/>
<reference evidence="1 2" key="1">
    <citation type="journal article" date="2018" name="Front. Plant Sci.">
        <title>Red Clover (Trifolium pratense) and Zigzag Clover (T. medium) - A Picture of Genomic Similarities and Differences.</title>
        <authorList>
            <person name="Dluhosova J."/>
            <person name="Istvanek J."/>
            <person name="Nedelnik J."/>
            <person name="Repkova J."/>
        </authorList>
    </citation>
    <scope>NUCLEOTIDE SEQUENCE [LARGE SCALE GENOMIC DNA]</scope>
    <source>
        <strain evidence="2">cv. 10/8</strain>
        <tissue evidence="1">Leaf</tissue>
    </source>
</reference>
<sequence length="43" mass="4755">FLSIARRTGVLARRARTEHVVGKVSVNCASRRKDGASRQQMKG</sequence>
<accession>A0A392WJ96</accession>
<comment type="caution">
    <text evidence="1">The sequence shown here is derived from an EMBL/GenBank/DDBJ whole genome shotgun (WGS) entry which is preliminary data.</text>
</comment>
<protein>
    <submittedName>
        <fullName evidence="1">Uncharacterized protein</fullName>
    </submittedName>
</protein>
<organism evidence="1 2">
    <name type="scientific">Trifolium medium</name>
    <dbReference type="NCBI Taxonomy" id="97028"/>
    <lineage>
        <taxon>Eukaryota</taxon>
        <taxon>Viridiplantae</taxon>
        <taxon>Streptophyta</taxon>
        <taxon>Embryophyta</taxon>
        <taxon>Tracheophyta</taxon>
        <taxon>Spermatophyta</taxon>
        <taxon>Magnoliopsida</taxon>
        <taxon>eudicotyledons</taxon>
        <taxon>Gunneridae</taxon>
        <taxon>Pentapetalae</taxon>
        <taxon>rosids</taxon>
        <taxon>fabids</taxon>
        <taxon>Fabales</taxon>
        <taxon>Fabaceae</taxon>
        <taxon>Papilionoideae</taxon>
        <taxon>50 kb inversion clade</taxon>
        <taxon>NPAAA clade</taxon>
        <taxon>Hologalegina</taxon>
        <taxon>IRL clade</taxon>
        <taxon>Trifolieae</taxon>
        <taxon>Trifolium</taxon>
    </lineage>
</organism>
<feature type="non-terminal residue" evidence="1">
    <location>
        <position position="1"/>
    </location>
</feature>
<evidence type="ECO:0000313" key="2">
    <source>
        <dbReference type="Proteomes" id="UP000265520"/>
    </source>
</evidence>
<proteinExistence type="predicted"/>
<evidence type="ECO:0000313" key="1">
    <source>
        <dbReference type="EMBL" id="MCI98251.1"/>
    </source>
</evidence>
<dbReference type="EMBL" id="LXQA011468107">
    <property type="protein sequence ID" value="MCI98251.1"/>
    <property type="molecule type" value="Genomic_DNA"/>
</dbReference>
<keyword evidence="2" id="KW-1185">Reference proteome</keyword>
<dbReference type="Proteomes" id="UP000265520">
    <property type="component" value="Unassembled WGS sequence"/>
</dbReference>